<feature type="transmembrane region" description="Helical" evidence="2">
    <location>
        <begin position="391"/>
        <end position="408"/>
    </location>
</feature>
<dbReference type="Gene3D" id="2.60.40.1140">
    <property type="entry name" value="Collagen-binding surface protein Cna, B-type domain"/>
    <property type="match status" value="1"/>
</dbReference>
<evidence type="ECO:0000256" key="1">
    <source>
        <dbReference type="SAM" id="MobiDB-lite"/>
    </source>
</evidence>
<accession>A0A1X0WVG9</accession>
<evidence type="ECO:0000259" key="3">
    <source>
        <dbReference type="Pfam" id="PF12892"/>
    </source>
</evidence>
<gene>
    <name evidence="5" type="ORF">ATE35_04305</name>
</gene>
<evidence type="ECO:0000256" key="2">
    <source>
        <dbReference type="SAM" id="Phobius"/>
    </source>
</evidence>
<organism evidence="5 6">
    <name type="scientific">Streptococcus oralis subsp. tigurinus</name>
    <dbReference type="NCBI Taxonomy" id="1077464"/>
    <lineage>
        <taxon>Bacteria</taxon>
        <taxon>Bacillati</taxon>
        <taxon>Bacillota</taxon>
        <taxon>Bacilli</taxon>
        <taxon>Lactobacillales</taxon>
        <taxon>Streptococcaceae</taxon>
        <taxon>Streptococcus</taxon>
    </lineage>
</organism>
<feature type="domain" description="DUF7601" evidence="4">
    <location>
        <begin position="241"/>
        <end position="351"/>
    </location>
</feature>
<dbReference type="InterPro" id="IPR022464">
    <property type="entry name" value="Strep_pil_isopept_link"/>
</dbReference>
<dbReference type="Proteomes" id="UP000192789">
    <property type="component" value="Unassembled WGS sequence"/>
</dbReference>
<keyword evidence="2" id="KW-1133">Transmembrane helix</keyword>
<sequence>MIIMKKENKKIKGIIMKKTFFKKLFTASIAAITALSVFRGVPTFADDTSATTMATGEANAVVKIRKTLNIAQGITTPNATFTFKFTEKSGTSSNGAPYEKGVNIPDISVTYSKTDNQVNDKIEKTTENIFGNTTYKHAGEYVYDVREDKSGWTAIEKDSKKIDAMRYDERTYEMHVIVKNKANGGVYISSVYFKENKQSNTAKVQPSETGVYNLFDNTYTKDASRDPKPDDPSKVDPTANALTITKKVDGASGDKTKDFHFHIRIQLPSTNKTAAEPIKNIVVQHGNASHELAVVAASESVDYDFTLKHGETFTVPQLPAGSKYTVTETGVPGYTASSVYLTNGTSTNGAAGQLGQDYKVENILLGEKTNNNTVTNKINDVTPTGLLIDNLPFILMIGLGLAGFVVLSKKRREA</sequence>
<comment type="caution">
    <text evidence="5">The sequence shown here is derived from an EMBL/GenBank/DDBJ whole genome shotgun (WGS) entry which is preliminary data.</text>
</comment>
<evidence type="ECO:0000313" key="5">
    <source>
        <dbReference type="EMBL" id="ORJ30752.1"/>
    </source>
</evidence>
<reference evidence="5 6" key="1">
    <citation type="journal article" date="2016" name="PLoS ONE">
        <title>Comparative Genomics Analysis of Streptococcus tigurinus Strains Identifies Genetic Elements Specifically and Uniquely Present in Highly Virulent Strains.</title>
        <authorList>
            <person name="Diene S.M."/>
            <person name="Francois P."/>
            <person name="Zbinden A."/>
            <person name="Entenza J.M."/>
            <person name="Resch G."/>
        </authorList>
    </citation>
    <scope>NUCLEOTIDE SEQUENCE [LARGE SCALE GENOMIC DNA]</scope>
    <source>
        <strain evidence="5 6">AZ_14</strain>
    </source>
</reference>
<proteinExistence type="predicted"/>
<dbReference type="Gene3D" id="2.60.40.3050">
    <property type="match status" value="1"/>
</dbReference>
<feature type="compositionally biased region" description="Basic and acidic residues" evidence="1">
    <location>
        <begin position="222"/>
        <end position="234"/>
    </location>
</feature>
<keyword evidence="2" id="KW-0812">Transmembrane</keyword>
<dbReference type="InterPro" id="IPR038174">
    <property type="entry name" value="Strep_pil_link_sf"/>
</dbReference>
<feature type="region of interest" description="Disordered" evidence="1">
    <location>
        <begin position="219"/>
        <end position="238"/>
    </location>
</feature>
<evidence type="ECO:0000259" key="4">
    <source>
        <dbReference type="Pfam" id="PF24547"/>
    </source>
</evidence>
<name>A0A1X0WVG9_STROR</name>
<keyword evidence="2" id="KW-0472">Membrane</keyword>
<dbReference type="Pfam" id="PF12892">
    <property type="entry name" value="FctA"/>
    <property type="match status" value="1"/>
</dbReference>
<dbReference type="InterPro" id="IPR055382">
    <property type="entry name" value="DUF7601"/>
</dbReference>
<dbReference type="EMBL" id="LNVG01000002">
    <property type="protein sequence ID" value="ORJ30752.1"/>
    <property type="molecule type" value="Genomic_DNA"/>
</dbReference>
<feature type="domain" description="Streptococcal pilin isopeptide linkage" evidence="3">
    <location>
        <begin position="62"/>
        <end position="219"/>
    </location>
</feature>
<dbReference type="Pfam" id="PF24547">
    <property type="entry name" value="DUF7601"/>
    <property type="match status" value="1"/>
</dbReference>
<dbReference type="AlphaFoldDB" id="A0A1X0WVG9"/>
<evidence type="ECO:0000313" key="6">
    <source>
        <dbReference type="Proteomes" id="UP000192789"/>
    </source>
</evidence>
<protein>
    <submittedName>
        <fullName evidence="5">Phosphate-transport permease PitB</fullName>
    </submittedName>
</protein>